<keyword evidence="2" id="KW-1185">Reference proteome</keyword>
<protein>
    <submittedName>
        <fullName evidence="1">Uncharacterized protein</fullName>
    </submittedName>
</protein>
<dbReference type="AlphaFoldDB" id="A0A238K571"/>
<evidence type="ECO:0000313" key="1">
    <source>
        <dbReference type="EMBL" id="SMX37252.1"/>
    </source>
</evidence>
<evidence type="ECO:0000313" key="2">
    <source>
        <dbReference type="Proteomes" id="UP000203464"/>
    </source>
</evidence>
<dbReference type="SUPFAM" id="SSF50814">
    <property type="entry name" value="Lipocalins"/>
    <property type="match status" value="1"/>
</dbReference>
<dbReference type="Proteomes" id="UP000203464">
    <property type="component" value="Unassembled WGS sequence"/>
</dbReference>
<reference evidence="2" key="1">
    <citation type="submission" date="2017-05" db="EMBL/GenBank/DDBJ databases">
        <authorList>
            <person name="Rodrigo-Torres L."/>
            <person name="Arahal R. D."/>
            <person name="Lucena T."/>
        </authorList>
    </citation>
    <scope>NUCLEOTIDE SEQUENCE [LARGE SCALE GENOMIC DNA]</scope>
    <source>
        <strain evidence="2">CECT 8868</strain>
    </source>
</reference>
<sequence length="181" mass="19811">MKRVVLAMVSSLLVACTEEPVAPVQPAEVFRDTAAQIASQTDVTAARMAGEWAIRQRFAAPRTPRSGMSLSALPNEALQLTVIGGDCIDDVCFEEETLILLEKTGPGRWTAQGPQTALPEGEFWVMWMEFDSRTAAIGAPSGEFGWIMDKNITGGGDRITAARDIMDWFGYNVSRLEEVNR</sequence>
<dbReference type="EMBL" id="FXYD01000002">
    <property type="protein sequence ID" value="SMX37252.1"/>
    <property type="molecule type" value="Genomic_DNA"/>
</dbReference>
<dbReference type="RefSeq" id="WP_093995793.1">
    <property type="nucleotide sequence ID" value="NZ_FXYD01000002.1"/>
</dbReference>
<dbReference type="PROSITE" id="PS51257">
    <property type="entry name" value="PROKAR_LIPOPROTEIN"/>
    <property type="match status" value="1"/>
</dbReference>
<organism evidence="1 2">
    <name type="scientific">Octadecabacter ascidiaceicola</name>
    <dbReference type="NCBI Taxonomy" id="1655543"/>
    <lineage>
        <taxon>Bacteria</taxon>
        <taxon>Pseudomonadati</taxon>
        <taxon>Pseudomonadota</taxon>
        <taxon>Alphaproteobacteria</taxon>
        <taxon>Rhodobacterales</taxon>
        <taxon>Roseobacteraceae</taxon>
        <taxon>Octadecabacter</taxon>
    </lineage>
</organism>
<dbReference type="OrthoDB" id="594739at2"/>
<accession>A0A238K571</accession>
<name>A0A238K571_9RHOB</name>
<gene>
    <name evidence="1" type="ORF">OCA8868_01353</name>
</gene>
<dbReference type="Gene3D" id="2.40.128.20">
    <property type="match status" value="1"/>
</dbReference>
<dbReference type="InterPro" id="IPR012674">
    <property type="entry name" value="Calycin"/>
</dbReference>
<proteinExistence type="predicted"/>